<dbReference type="OrthoDB" id="10265969at2759"/>
<dbReference type="Proteomes" id="UP000245207">
    <property type="component" value="Unassembled WGS sequence"/>
</dbReference>
<evidence type="ECO:0000313" key="3">
    <source>
        <dbReference type="Proteomes" id="UP000245207"/>
    </source>
</evidence>
<comment type="caution">
    <text evidence="2">The sequence shown here is derived from an EMBL/GenBank/DDBJ whole genome shotgun (WGS) entry which is preliminary data.</text>
</comment>
<proteinExistence type="predicted"/>
<accession>A0A2U1N4Z6</accession>
<evidence type="ECO:0000256" key="1">
    <source>
        <dbReference type="SAM" id="MobiDB-lite"/>
    </source>
</evidence>
<dbReference type="AlphaFoldDB" id="A0A2U1N4Z6"/>
<evidence type="ECO:0000313" key="2">
    <source>
        <dbReference type="EMBL" id="PWA68565.1"/>
    </source>
</evidence>
<organism evidence="2 3">
    <name type="scientific">Artemisia annua</name>
    <name type="common">Sweet wormwood</name>
    <dbReference type="NCBI Taxonomy" id="35608"/>
    <lineage>
        <taxon>Eukaryota</taxon>
        <taxon>Viridiplantae</taxon>
        <taxon>Streptophyta</taxon>
        <taxon>Embryophyta</taxon>
        <taxon>Tracheophyta</taxon>
        <taxon>Spermatophyta</taxon>
        <taxon>Magnoliopsida</taxon>
        <taxon>eudicotyledons</taxon>
        <taxon>Gunneridae</taxon>
        <taxon>Pentapetalae</taxon>
        <taxon>asterids</taxon>
        <taxon>campanulids</taxon>
        <taxon>Asterales</taxon>
        <taxon>Asteraceae</taxon>
        <taxon>Asteroideae</taxon>
        <taxon>Anthemideae</taxon>
        <taxon>Artemisiinae</taxon>
        <taxon>Artemisia</taxon>
    </lineage>
</organism>
<gene>
    <name evidence="2" type="ORF">CTI12_AA308050</name>
</gene>
<feature type="compositionally biased region" description="Acidic residues" evidence="1">
    <location>
        <begin position="363"/>
        <end position="372"/>
    </location>
</feature>
<dbReference type="EMBL" id="PKPP01003609">
    <property type="protein sequence ID" value="PWA68565.1"/>
    <property type="molecule type" value="Genomic_DNA"/>
</dbReference>
<reference evidence="2 3" key="1">
    <citation type="journal article" date="2018" name="Mol. Plant">
        <title>The genome of Artemisia annua provides insight into the evolution of Asteraceae family and artemisinin biosynthesis.</title>
        <authorList>
            <person name="Shen Q."/>
            <person name="Zhang L."/>
            <person name="Liao Z."/>
            <person name="Wang S."/>
            <person name="Yan T."/>
            <person name="Shi P."/>
            <person name="Liu M."/>
            <person name="Fu X."/>
            <person name="Pan Q."/>
            <person name="Wang Y."/>
            <person name="Lv Z."/>
            <person name="Lu X."/>
            <person name="Zhang F."/>
            <person name="Jiang W."/>
            <person name="Ma Y."/>
            <person name="Chen M."/>
            <person name="Hao X."/>
            <person name="Li L."/>
            <person name="Tang Y."/>
            <person name="Lv G."/>
            <person name="Zhou Y."/>
            <person name="Sun X."/>
            <person name="Brodelius P.E."/>
            <person name="Rose J.K.C."/>
            <person name="Tang K."/>
        </authorList>
    </citation>
    <scope>NUCLEOTIDE SEQUENCE [LARGE SCALE GENOMIC DNA]</scope>
    <source>
        <strain evidence="3">cv. Huhao1</strain>
        <tissue evidence="2">Leaf</tissue>
    </source>
</reference>
<dbReference type="STRING" id="35608.A0A2U1N4Z6"/>
<name>A0A2U1N4Z6_ARTAN</name>
<sequence length="372" mass="43627">MIIKGYRMSLWAEHIHGHESSFERPESLECVRTVRLHHAHELTWTFKSSMLEPWIKERTYAAKAALNRVHPPRLDWYEGFYAGAMDKAMKTYEDEKLYGMNGIHPNQQGMRRKKETIDVKLMMYKEKYWGKSIQELDLSICQRCTPSYRPFWSQRSELGSQVLNDLWLQNWHLQLHEGIALGRSVDLTLERITGLPQRLGTQYHRCCSADRDVLRTHQQNAPRFLQLYVYDTDNEVRNHLSHFHNDHGHILRVDIVEAAEAATLPIMIFLKWNGMQNSESTRRSKLPDSQREKDQHLLERIAILQCKSADSLTHIEDSTERYLSPVTDKETLWRLEITVNSLAISYKELRESSTMGLPPNVDHEDETGDKKM</sequence>
<feature type="region of interest" description="Disordered" evidence="1">
    <location>
        <begin position="353"/>
        <end position="372"/>
    </location>
</feature>
<keyword evidence="3" id="KW-1185">Reference proteome</keyword>
<protein>
    <submittedName>
        <fullName evidence="2">SIN3-like 4</fullName>
    </submittedName>
</protein>